<evidence type="ECO:0000313" key="6">
    <source>
        <dbReference type="Proteomes" id="UP001305414"/>
    </source>
</evidence>
<gene>
    <name evidence="5" type="ORF">RRF57_012460</name>
</gene>
<dbReference type="InterPro" id="IPR023352">
    <property type="entry name" value="MAPEG-like_dom_sf"/>
</dbReference>
<dbReference type="Pfam" id="PF01124">
    <property type="entry name" value="MAPEG"/>
    <property type="match status" value="1"/>
</dbReference>
<organism evidence="5 6">
    <name type="scientific">Xylaria bambusicola</name>
    <dbReference type="NCBI Taxonomy" id="326684"/>
    <lineage>
        <taxon>Eukaryota</taxon>
        <taxon>Fungi</taxon>
        <taxon>Dikarya</taxon>
        <taxon>Ascomycota</taxon>
        <taxon>Pezizomycotina</taxon>
        <taxon>Sordariomycetes</taxon>
        <taxon>Xylariomycetidae</taxon>
        <taxon>Xylariales</taxon>
        <taxon>Xylariaceae</taxon>
        <taxon>Xylaria</taxon>
    </lineage>
</organism>
<proteinExistence type="predicted"/>
<accession>A0AAN7UWI3</accession>
<protein>
    <submittedName>
        <fullName evidence="5">Uncharacterized protein</fullName>
    </submittedName>
</protein>
<keyword evidence="6" id="KW-1185">Reference proteome</keyword>
<keyword evidence="3" id="KW-1133">Transmembrane helix</keyword>
<evidence type="ECO:0000256" key="4">
    <source>
        <dbReference type="ARBA" id="ARBA00023136"/>
    </source>
</evidence>
<evidence type="ECO:0000256" key="2">
    <source>
        <dbReference type="ARBA" id="ARBA00022692"/>
    </source>
</evidence>
<dbReference type="Gene3D" id="1.20.120.550">
    <property type="entry name" value="Membrane associated eicosanoid/glutathione metabolism-like domain"/>
    <property type="match status" value="1"/>
</dbReference>
<sequence>MSSEVQVIRHSSPTSQLFKIIPINSDIFDNMASLALFAEKNISYFTALWPRSQSAFKEPGKTYFDHAHPRTFASRLEKSDLDKDTVAQILRAEAACANGLEGLPIFAAAVIAGNSAGLSPLTLNALSVGYIASRIVYNYVYIFLGATAI</sequence>
<dbReference type="EMBL" id="JAWHQM010000076">
    <property type="protein sequence ID" value="KAK5636748.1"/>
    <property type="molecule type" value="Genomic_DNA"/>
</dbReference>
<name>A0AAN7UWI3_9PEZI</name>
<comment type="subcellular location">
    <subcellularLocation>
        <location evidence="1">Membrane</location>
    </subcellularLocation>
</comment>
<dbReference type="AlphaFoldDB" id="A0AAN7UWI3"/>
<dbReference type="Proteomes" id="UP001305414">
    <property type="component" value="Unassembled WGS sequence"/>
</dbReference>
<evidence type="ECO:0000313" key="5">
    <source>
        <dbReference type="EMBL" id="KAK5636748.1"/>
    </source>
</evidence>
<comment type="caution">
    <text evidence="5">The sequence shown here is derived from an EMBL/GenBank/DDBJ whole genome shotgun (WGS) entry which is preliminary data.</text>
</comment>
<evidence type="ECO:0000256" key="1">
    <source>
        <dbReference type="ARBA" id="ARBA00004370"/>
    </source>
</evidence>
<reference evidence="5 6" key="1">
    <citation type="submission" date="2023-10" db="EMBL/GenBank/DDBJ databases">
        <title>Draft genome sequence of Xylaria bambusicola isolate GMP-LS, the root and basal stem rot pathogen of sugarcane in Indonesia.</title>
        <authorList>
            <person name="Selvaraj P."/>
            <person name="Muralishankar V."/>
            <person name="Muruganantham S."/>
            <person name="Sp S."/>
            <person name="Haryani S."/>
            <person name="Lau K.J.X."/>
            <person name="Naqvi N.I."/>
        </authorList>
    </citation>
    <scope>NUCLEOTIDE SEQUENCE [LARGE SCALE GENOMIC DNA]</scope>
    <source>
        <strain evidence="5">GMP-LS</strain>
    </source>
</reference>
<dbReference type="PANTHER" id="PTHR35371:SF1">
    <property type="entry name" value="BLR7753 PROTEIN"/>
    <property type="match status" value="1"/>
</dbReference>
<evidence type="ECO:0000256" key="3">
    <source>
        <dbReference type="ARBA" id="ARBA00022989"/>
    </source>
</evidence>
<dbReference type="GO" id="GO:0016020">
    <property type="term" value="C:membrane"/>
    <property type="evidence" value="ECO:0007669"/>
    <property type="project" value="UniProtKB-SubCell"/>
</dbReference>
<dbReference type="PANTHER" id="PTHR35371">
    <property type="entry name" value="INNER MEMBRANE PROTEIN"/>
    <property type="match status" value="1"/>
</dbReference>
<keyword evidence="4" id="KW-0472">Membrane</keyword>
<dbReference type="InterPro" id="IPR001129">
    <property type="entry name" value="Membr-assoc_MAPEG"/>
</dbReference>
<dbReference type="SUPFAM" id="SSF161084">
    <property type="entry name" value="MAPEG domain-like"/>
    <property type="match status" value="1"/>
</dbReference>
<keyword evidence="2" id="KW-0812">Transmembrane</keyword>